<sequence>MHCLLLTQSVSPMSNLSEIATEPRHGKTLTLVSSTRRALLERSLSLLLLLLSIYSLQIPAVLQAVRRTNASPLLVKSRFPKKQNLTNAAAAVLRDTTGLDTNCPSNLW</sequence>
<protein>
    <submittedName>
        <fullName evidence="1">Uncharacterized protein</fullName>
    </submittedName>
</protein>
<gene>
    <name evidence="1" type="ORF">BOLC4T22401H</name>
</gene>
<accession>A0A3P6BR96</accession>
<dbReference type="EMBL" id="LR031873">
    <property type="protein sequence ID" value="VDD05226.1"/>
    <property type="molecule type" value="Genomic_DNA"/>
</dbReference>
<organism evidence="1">
    <name type="scientific">Brassica oleracea</name>
    <name type="common">Wild cabbage</name>
    <dbReference type="NCBI Taxonomy" id="3712"/>
    <lineage>
        <taxon>Eukaryota</taxon>
        <taxon>Viridiplantae</taxon>
        <taxon>Streptophyta</taxon>
        <taxon>Embryophyta</taxon>
        <taxon>Tracheophyta</taxon>
        <taxon>Spermatophyta</taxon>
        <taxon>Magnoliopsida</taxon>
        <taxon>eudicotyledons</taxon>
        <taxon>Gunneridae</taxon>
        <taxon>Pentapetalae</taxon>
        <taxon>rosids</taxon>
        <taxon>malvids</taxon>
        <taxon>Brassicales</taxon>
        <taxon>Brassicaceae</taxon>
        <taxon>Brassiceae</taxon>
        <taxon>Brassica</taxon>
    </lineage>
</organism>
<reference evidence="1" key="1">
    <citation type="submission" date="2018-11" db="EMBL/GenBank/DDBJ databases">
        <authorList>
            <consortium name="Genoscope - CEA"/>
            <person name="William W."/>
        </authorList>
    </citation>
    <scope>NUCLEOTIDE SEQUENCE</scope>
</reference>
<dbReference type="AlphaFoldDB" id="A0A3P6BR96"/>
<evidence type="ECO:0000313" key="1">
    <source>
        <dbReference type="EMBL" id="VDD05226.1"/>
    </source>
</evidence>
<proteinExistence type="predicted"/>
<name>A0A3P6BR96_BRAOL</name>